<evidence type="ECO:0000256" key="1">
    <source>
        <dbReference type="ARBA" id="ARBA00022603"/>
    </source>
</evidence>
<dbReference type="RefSeq" id="WP_088521250.1">
    <property type="nucleotide sequence ID" value="NZ_FYDG01000007.1"/>
</dbReference>
<evidence type="ECO:0000256" key="2">
    <source>
        <dbReference type="ARBA" id="ARBA00022679"/>
    </source>
</evidence>
<dbReference type="GO" id="GO:0006396">
    <property type="term" value="P:RNA processing"/>
    <property type="evidence" value="ECO:0007669"/>
    <property type="project" value="InterPro"/>
</dbReference>
<dbReference type="GO" id="GO:0008173">
    <property type="term" value="F:RNA methyltransferase activity"/>
    <property type="evidence" value="ECO:0007669"/>
    <property type="project" value="InterPro"/>
</dbReference>
<dbReference type="PANTHER" id="PTHR46429:SF1">
    <property type="entry name" value="23S RRNA (GUANOSINE-2'-O-)-METHYLTRANSFERASE RLMB"/>
    <property type="match status" value="1"/>
</dbReference>
<dbReference type="Proteomes" id="UP000198418">
    <property type="component" value="Unassembled WGS sequence"/>
</dbReference>
<accession>A0A212RSE9</accession>
<dbReference type="GO" id="GO:0005829">
    <property type="term" value="C:cytosol"/>
    <property type="evidence" value="ECO:0007669"/>
    <property type="project" value="TreeGrafter"/>
</dbReference>
<dbReference type="Pfam" id="PF00588">
    <property type="entry name" value="SpoU_methylase"/>
    <property type="match status" value="1"/>
</dbReference>
<sequence>MNTEARPIVSTTAELRRSKCDRASFAAQPRLPIRVVLDRVTQAYNIGAMFRLCDAMLAERLVVTGVAVDLTKRNLGQAACGTQHWTPWSQAPSAVEAVLQAKAEGYQIAVVELASNSIAPEAFAPKFPLCLVLGGEFDGVSQEVVDLADAAIEIPMRGMANSLNISTAAAIVLYQMSRRAEPAGA</sequence>
<evidence type="ECO:0000259" key="3">
    <source>
        <dbReference type="Pfam" id="PF00588"/>
    </source>
</evidence>
<dbReference type="OrthoDB" id="9794400at2"/>
<reference evidence="5" key="1">
    <citation type="submission" date="2017-06" db="EMBL/GenBank/DDBJ databases">
        <authorList>
            <person name="Varghese N."/>
            <person name="Submissions S."/>
        </authorList>
    </citation>
    <scope>NUCLEOTIDE SEQUENCE [LARGE SCALE GENOMIC DNA]</scope>
    <source>
        <strain evidence="5">DSM 137</strain>
    </source>
</reference>
<evidence type="ECO:0000313" key="4">
    <source>
        <dbReference type="EMBL" id="SNB75594.1"/>
    </source>
</evidence>
<dbReference type="GO" id="GO:0003723">
    <property type="term" value="F:RNA binding"/>
    <property type="evidence" value="ECO:0007669"/>
    <property type="project" value="InterPro"/>
</dbReference>
<dbReference type="InterPro" id="IPR029026">
    <property type="entry name" value="tRNA_m1G_MTases_N"/>
</dbReference>
<proteinExistence type="predicted"/>
<name>A0A212RSE9_RHOAC</name>
<dbReference type="InterPro" id="IPR029028">
    <property type="entry name" value="Alpha/beta_knot_MTases"/>
</dbReference>
<evidence type="ECO:0000313" key="5">
    <source>
        <dbReference type="Proteomes" id="UP000198418"/>
    </source>
</evidence>
<dbReference type="InterPro" id="IPR001537">
    <property type="entry name" value="SpoU_MeTrfase"/>
</dbReference>
<feature type="domain" description="tRNA/rRNA methyltransferase SpoU type" evidence="3">
    <location>
        <begin position="33"/>
        <end position="174"/>
    </location>
</feature>
<dbReference type="Gene3D" id="3.40.1280.10">
    <property type="match status" value="1"/>
</dbReference>
<keyword evidence="2" id="KW-0808">Transferase</keyword>
<dbReference type="GO" id="GO:0032259">
    <property type="term" value="P:methylation"/>
    <property type="evidence" value="ECO:0007669"/>
    <property type="project" value="UniProtKB-KW"/>
</dbReference>
<dbReference type="InterPro" id="IPR004441">
    <property type="entry name" value="rRNA_MeTrfase_TrmH"/>
</dbReference>
<keyword evidence="1 4" id="KW-0489">Methyltransferase</keyword>
<dbReference type="PANTHER" id="PTHR46429">
    <property type="entry name" value="23S RRNA (GUANOSINE-2'-O-)-METHYLTRANSFERASE RLMB"/>
    <property type="match status" value="1"/>
</dbReference>
<organism evidence="4 5">
    <name type="scientific">Rhodoblastus acidophilus</name>
    <name type="common">Rhodopseudomonas acidophila</name>
    <dbReference type="NCBI Taxonomy" id="1074"/>
    <lineage>
        <taxon>Bacteria</taxon>
        <taxon>Pseudomonadati</taxon>
        <taxon>Pseudomonadota</taxon>
        <taxon>Alphaproteobacteria</taxon>
        <taxon>Hyphomicrobiales</taxon>
        <taxon>Rhodoblastaceae</taxon>
        <taxon>Rhodoblastus</taxon>
    </lineage>
</organism>
<protein>
    <submittedName>
        <fullName evidence="4">SpoU rRNA Methylase family protein</fullName>
    </submittedName>
</protein>
<dbReference type="AlphaFoldDB" id="A0A212RSE9"/>
<keyword evidence="5" id="KW-1185">Reference proteome</keyword>
<gene>
    <name evidence="4" type="ORF">SAMN06265338_1076</name>
</gene>
<dbReference type="EMBL" id="FYDG01000007">
    <property type="protein sequence ID" value="SNB75594.1"/>
    <property type="molecule type" value="Genomic_DNA"/>
</dbReference>
<dbReference type="SUPFAM" id="SSF75217">
    <property type="entry name" value="alpha/beta knot"/>
    <property type="match status" value="1"/>
</dbReference>